<proteinExistence type="predicted"/>
<dbReference type="AlphaFoldDB" id="A0A857JLV6"/>
<accession>A0A857JLV6</accession>
<gene>
    <name evidence="1" type="ORF">FX988_03121</name>
</gene>
<evidence type="ECO:0000313" key="2">
    <source>
        <dbReference type="Proteomes" id="UP000464524"/>
    </source>
</evidence>
<sequence length="98" mass="10753">MYTTSTRAAEFGPYFSIRGLCFRRAKASKYSIAKQCIADALAAASKENIHDSDALEALIISAIAKITETAGAERIAEIIHYELRNLSGALDKDFLRAR</sequence>
<dbReference type="EMBL" id="CP047656">
    <property type="protein sequence ID" value="QHJ12863.1"/>
    <property type="molecule type" value="Genomic_DNA"/>
</dbReference>
<dbReference type="Proteomes" id="UP000464524">
    <property type="component" value="Chromosome"/>
</dbReference>
<name>A0A857JLV6_9ALTE</name>
<organism evidence="1 2">
    <name type="scientific">Paraglaciecola mesophila</name>
    <dbReference type="NCBI Taxonomy" id="197222"/>
    <lineage>
        <taxon>Bacteria</taxon>
        <taxon>Pseudomonadati</taxon>
        <taxon>Pseudomonadota</taxon>
        <taxon>Gammaproteobacteria</taxon>
        <taxon>Alteromonadales</taxon>
        <taxon>Alteromonadaceae</taxon>
        <taxon>Paraglaciecola</taxon>
    </lineage>
</organism>
<reference evidence="1 2" key="1">
    <citation type="submission" date="2019-12" db="EMBL/GenBank/DDBJ databases">
        <title>Genome sequencing and assembly of endphytes of Porphyra tenera.</title>
        <authorList>
            <person name="Park J.M."/>
            <person name="Shin R."/>
            <person name="Jo S.H."/>
        </authorList>
    </citation>
    <scope>NUCLEOTIDE SEQUENCE [LARGE SCALE GENOMIC DNA]</scope>
    <source>
        <strain evidence="1 2">GPM4</strain>
    </source>
</reference>
<protein>
    <submittedName>
        <fullName evidence="1">Uncharacterized protein</fullName>
    </submittedName>
</protein>
<dbReference type="RefSeq" id="WP_254700633.1">
    <property type="nucleotide sequence ID" value="NZ_CP047656.1"/>
</dbReference>
<keyword evidence="2" id="KW-1185">Reference proteome</keyword>
<dbReference type="KEGG" id="pmes:FX988_03121"/>
<evidence type="ECO:0000313" key="1">
    <source>
        <dbReference type="EMBL" id="QHJ12863.1"/>
    </source>
</evidence>